<dbReference type="AlphaFoldDB" id="A0A2W5T4M4"/>
<accession>A0A2W5T4M4</accession>
<dbReference type="InterPro" id="IPR036890">
    <property type="entry name" value="HATPase_C_sf"/>
</dbReference>
<protein>
    <recommendedName>
        <fullName evidence="1">Histidine kinase/HSP90-like ATPase domain-containing protein</fullName>
    </recommendedName>
</protein>
<dbReference type="Gene3D" id="3.30.565.10">
    <property type="entry name" value="Histidine kinase-like ATPase, C-terminal domain"/>
    <property type="match status" value="1"/>
</dbReference>
<comment type="caution">
    <text evidence="2">The sequence shown here is derived from an EMBL/GenBank/DDBJ whole genome shotgun (WGS) entry which is preliminary data.</text>
</comment>
<reference evidence="2 3" key="1">
    <citation type="submission" date="2017-08" db="EMBL/GenBank/DDBJ databases">
        <title>Infants hospitalized years apart are colonized by the same room-sourced microbial strains.</title>
        <authorList>
            <person name="Brooks B."/>
            <person name="Olm M.R."/>
            <person name="Firek B.A."/>
            <person name="Baker R."/>
            <person name="Thomas B.C."/>
            <person name="Morowitz M.J."/>
            <person name="Banfield J.F."/>
        </authorList>
    </citation>
    <scope>NUCLEOTIDE SEQUENCE [LARGE SCALE GENOMIC DNA]</scope>
    <source>
        <strain evidence="2">S2_003_000_R2_14</strain>
    </source>
</reference>
<evidence type="ECO:0000313" key="2">
    <source>
        <dbReference type="EMBL" id="PZR06395.1"/>
    </source>
</evidence>
<dbReference type="SUPFAM" id="SSF55874">
    <property type="entry name" value="ATPase domain of HSP90 chaperone/DNA topoisomerase II/histidine kinase"/>
    <property type="match status" value="1"/>
</dbReference>
<evidence type="ECO:0000259" key="1">
    <source>
        <dbReference type="Pfam" id="PF02518"/>
    </source>
</evidence>
<name>A0A2W5T4M4_9BACT</name>
<proteinExistence type="predicted"/>
<organism evidence="2 3">
    <name type="scientific">Archangium gephyra</name>
    <dbReference type="NCBI Taxonomy" id="48"/>
    <lineage>
        <taxon>Bacteria</taxon>
        <taxon>Pseudomonadati</taxon>
        <taxon>Myxococcota</taxon>
        <taxon>Myxococcia</taxon>
        <taxon>Myxococcales</taxon>
        <taxon>Cystobacterineae</taxon>
        <taxon>Archangiaceae</taxon>
        <taxon>Archangium</taxon>
    </lineage>
</organism>
<feature type="domain" description="Histidine kinase/HSP90-like ATPase" evidence="1">
    <location>
        <begin position="103"/>
        <end position="195"/>
    </location>
</feature>
<dbReference type="Proteomes" id="UP000249061">
    <property type="component" value="Unassembled WGS sequence"/>
</dbReference>
<sequence length="202" mass="21697">MNDAIGLNAARGVYKTLPGSVNAAPGSLDVVEVRELLSHLETSGKLFSLGGKSLSAAQLRGAITAGRPARQKELRFSIGSDGDVLVVQRATQTLTKRFFSTTDGVRLATTVSELARNIYMYAKTGYVVLRLVDEPAHWRFELEAVDQGPGIPHLEVVLSGSYKSRTGLGRGLIGTRSLLDDMRITSAPGAGTRITGMRRARK</sequence>
<dbReference type="Pfam" id="PF02518">
    <property type="entry name" value="HATPase_c"/>
    <property type="match status" value="1"/>
</dbReference>
<gene>
    <name evidence="2" type="ORF">DI536_30460</name>
</gene>
<dbReference type="EMBL" id="QFQP01000038">
    <property type="protein sequence ID" value="PZR06395.1"/>
    <property type="molecule type" value="Genomic_DNA"/>
</dbReference>
<dbReference type="InterPro" id="IPR003594">
    <property type="entry name" value="HATPase_dom"/>
</dbReference>
<evidence type="ECO:0000313" key="3">
    <source>
        <dbReference type="Proteomes" id="UP000249061"/>
    </source>
</evidence>